<dbReference type="InterPro" id="IPR009000">
    <property type="entry name" value="Transl_B-barrel_sf"/>
</dbReference>
<dbReference type="InterPro" id="IPR038664">
    <property type="entry name" value="Gar1/Naf1_Cbf5-bd_sf"/>
</dbReference>
<dbReference type="InterPro" id="IPR007504">
    <property type="entry name" value="H/ACA_rnp_Gar1/Naf1"/>
</dbReference>
<dbReference type="GeneID" id="19970472"/>
<feature type="compositionally biased region" description="Low complexity" evidence="10">
    <location>
        <begin position="544"/>
        <end position="560"/>
    </location>
</feature>
<dbReference type="eggNOG" id="KOG2236">
    <property type="taxonomic scope" value="Eukaryota"/>
</dbReference>
<dbReference type="Pfam" id="PF04410">
    <property type="entry name" value="Gar1"/>
    <property type="match status" value="1"/>
</dbReference>
<evidence type="ECO:0000256" key="7">
    <source>
        <dbReference type="ARBA" id="ARBA00022884"/>
    </source>
</evidence>
<evidence type="ECO:0000313" key="12">
    <source>
        <dbReference type="Proteomes" id="UP000030752"/>
    </source>
</evidence>
<dbReference type="GO" id="GO:0005732">
    <property type="term" value="C:sno(s)RNA-containing ribonucleoprotein complex"/>
    <property type="evidence" value="ECO:0007669"/>
    <property type="project" value="InterPro"/>
</dbReference>
<keyword evidence="8" id="KW-0539">Nucleus</keyword>
<keyword evidence="4" id="KW-0690">Ribosome biogenesis</keyword>
<feature type="compositionally biased region" description="Low complexity" evidence="10">
    <location>
        <begin position="489"/>
        <end position="500"/>
    </location>
</feature>
<dbReference type="STRING" id="1220924.W2RZI2"/>
<feature type="region of interest" description="Disordered" evidence="10">
    <location>
        <begin position="477"/>
        <end position="530"/>
    </location>
</feature>
<feature type="region of interest" description="Disordered" evidence="10">
    <location>
        <begin position="1"/>
        <end position="50"/>
    </location>
</feature>
<evidence type="ECO:0000256" key="10">
    <source>
        <dbReference type="SAM" id="MobiDB-lite"/>
    </source>
</evidence>
<dbReference type="SUPFAM" id="SSF50447">
    <property type="entry name" value="Translation proteins"/>
    <property type="match status" value="1"/>
</dbReference>
<keyword evidence="5" id="KW-0698">rRNA processing</keyword>
<dbReference type="GO" id="GO:0000493">
    <property type="term" value="P:box H/ACA snoRNP assembly"/>
    <property type="evidence" value="ECO:0007669"/>
    <property type="project" value="InterPro"/>
</dbReference>
<evidence type="ECO:0000256" key="4">
    <source>
        <dbReference type="ARBA" id="ARBA00022517"/>
    </source>
</evidence>
<dbReference type="GO" id="GO:0005634">
    <property type="term" value="C:nucleus"/>
    <property type="evidence" value="ECO:0007669"/>
    <property type="project" value="UniProtKB-SubCell"/>
</dbReference>
<feature type="compositionally biased region" description="Pro residues" evidence="10">
    <location>
        <begin position="561"/>
        <end position="570"/>
    </location>
</feature>
<evidence type="ECO:0000256" key="8">
    <source>
        <dbReference type="ARBA" id="ARBA00023242"/>
    </source>
</evidence>
<dbReference type="GO" id="GO:0001522">
    <property type="term" value="P:pseudouridine synthesis"/>
    <property type="evidence" value="ECO:0007669"/>
    <property type="project" value="InterPro"/>
</dbReference>
<name>W2RZI2_CYPE1</name>
<keyword evidence="7" id="KW-0694">RNA-binding</keyword>
<keyword evidence="6" id="KW-0597">Phosphoprotein</keyword>
<evidence type="ECO:0000256" key="3">
    <source>
        <dbReference type="ARBA" id="ARBA00021438"/>
    </source>
</evidence>
<dbReference type="AlphaFoldDB" id="W2RZI2"/>
<gene>
    <name evidence="11" type="ORF">HMPREF1541_03133</name>
</gene>
<feature type="compositionally biased region" description="Basic and acidic residues" evidence="10">
    <location>
        <begin position="132"/>
        <end position="141"/>
    </location>
</feature>
<feature type="compositionally biased region" description="Acidic residues" evidence="10">
    <location>
        <begin position="386"/>
        <end position="399"/>
    </location>
</feature>
<evidence type="ECO:0000256" key="5">
    <source>
        <dbReference type="ARBA" id="ARBA00022552"/>
    </source>
</evidence>
<evidence type="ECO:0000313" key="11">
    <source>
        <dbReference type="EMBL" id="ETN41198.1"/>
    </source>
</evidence>
<proteinExistence type="inferred from homology"/>
<sequence length="659" mass="70815">MEAEFPTSPSKRRRTMSPEESTQHDEPQLQTDTAAHTSAAVNVAPDGKDIAPEHNILDMLMQQVEAQAASDSDTKVTQTTAGIEQPRPAEENSKTVHAERNADVSMAAVEAQAAPGSGADVPQVSDVSGKPESAEVSKAEEAEQDADVDMAAIETEAVERIQSQAVAESRAVPESNGSTTAPAEPEAREWETDSSPYESSDSDTSSDDSSSDDDSDDAEGDYAMMDPEETARILMDDGGSDDEGKNKDNAGAGLRTNNERVEEVVPKPDVAVTQDMQIEELGNVEFVVENTVVVKAKTSGEYRVLESGSVLCLKDRSVIGVVAETIGRVEQPMYTVRFTNEEAIKEAGVFEKGISIYYVEQHSTFVFTQPLKGIKGSDASNIHDEEIGDDEMEFSDDEKEAEHKRQIKLRRQGRKDDGGRGGRGRGRGGQQGGGRLPSVPETNGNISTLDYDDSGEGYTPLSRPTNLHEMMGAAEPGEIADGSHQPRQNSNRGGSFQNSRGGRGRGRNNRGGRGGAFQSRGGHSQSPYTQNQNVYAQNQPAYAQNQPVPFPFPTGQYPPSQGSPPAPPQLNPQGSSASFPNMPFSPSPISPLPNGAFNFQPGGQFPNFAGMPPPPPPPAMFNFGQPGQQNFNANQMAFAQVQRQLEEMQRSQQQGGRQG</sequence>
<evidence type="ECO:0000256" key="9">
    <source>
        <dbReference type="ARBA" id="ARBA00076743"/>
    </source>
</evidence>
<feature type="compositionally biased region" description="Acidic residues" evidence="10">
    <location>
        <begin position="200"/>
        <end position="220"/>
    </location>
</feature>
<dbReference type="GO" id="GO:0006364">
    <property type="term" value="P:rRNA processing"/>
    <property type="evidence" value="ECO:0007669"/>
    <property type="project" value="UniProtKB-KW"/>
</dbReference>
<dbReference type="GO" id="GO:0003723">
    <property type="term" value="F:RNA binding"/>
    <property type="evidence" value="ECO:0007669"/>
    <property type="project" value="UniProtKB-KW"/>
</dbReference>
<dbReference type="HOGENOM" id="CLU_012648_1_0_1"/>
<comment type="similarity">
    <text evidence="2">Belongs to the NAF1 family.</text>
</comment>
<evidence type="ECO:0000256" key="6">
    <source>
        <dbReference type="ARBA" id="ARBA00022553"/>
    </source>
</evidence>
<protein>
    <recommendedName>
        <fullName evidence="3">H/ACA ribonucleoprotein complex non-core subunit NAF1</fullName>
    </recommendedName>
    <alternativeName>
        <fullName evidence="9">Nuclear assembly factor 1</fullName>
    </alternativeName>
</protein>
<accession>W2RZI2</accession>
<keyword evidence="12" id="KW-1185">Reference proteome</keyword>
<feature type="compositionally biased region" description="Polar residues" evidence="10">
    <location>
        <begin position="69"/>
        <end position="82"/>
    </location>
</feature>
<dbReference type="PANTHER" id="PTHR31633:SF1">
    <property type="entry name" value="H_ACA RIBONUCLEOPROTEIN COMPLEX NON-CORE SUBUNIT NAF1"/>
    <property type="match status" value="1"/>
</dbReference>
<comment type="subcellular location">
    <subcellularLocation>
        <location evidence="1">Nucleus</location>
    </subcellularLocation>
</comment>
<dbReference type="Proteomes" id="UP000030752">
    <property type="component" value="Unassembled WGS sequence"/>
</dbReference>
<reference evidence="11 12" key="1">
    <citation type="submission" date="2013-03" db="EMBL/GenBank/DDBJ databases">
        <title>The Genome Sequence of Phialophora europaea CBS 101466.</title>
        <authorList>
            <consortium name="The Broad Institute Genomics Platform"/>
            <person name="Cuomo C."/>
            <person name="de Hoog S."/>
            <person name="Gorbushina A."/>
            <person name="Walker B."/>
            <person name="Young S.K."/>
            <person name="Zeng Q."/>
            <person name="Gargeya S."/>
            <person name="Fitzgerald M."/>
            <person name="Haas B."/>
            <person name="Abouelleil A."/>
            <person name="Allen A.W."/>
            <person name="Alvarado L."/>
            <person name="Arachchi H.M."/>
            <person name="Berlin A.M."/>
            <person name="Chapman S.B."/>
            <person name="Gainer-Dewar J."/>
            <person name="Goldberg J."/>
            <person name="Griggs A."/>
            <person name="Gujja S."/>
            <person name="Hansen M."/>
            <person name="Howarth C."/>
            <person name="Imamovic A."/>
            <person name="Ireland A."/>
            <person name="Larimer J."/>
            <person name="McCowan C."/>
            <person name="Murphy C."/>
            <person name="Pearson M."/>
            <person name="Poon T.W."/>
            <person name="Priest M."/>
            <person name="Roberts A."/>
            <person name="Saif S."/>
            <person name="Shea T."/>
            <person name="Sisk P."/>
            <person name="Sykes S."/>
            <person name="Wortman J."/>
            <person name="Nusbaum C."/>
            <person name="Birren B."/>
        </authorList>
    </citation>
    <scope>NUCLEOTIDE SEQUENCE [LARGE SCALE GENOMIC DNA]</scope>
    <source>
        <strain evidence="11 12">CBS 101466</strain>
    </source>
</reference>
<dbReference type="InterPro" id="IPR040309">
    <property type="entry name" value="Naf1"/>
</dbReference>
<dbReference type="VEuPathDB" id="FungiDB:HMPREF1541_03133"/>
<organism evidence="11 12">
    <name type="scientific">Cyphellophora europaea (strain CBS 101466)</name>
    <name type="common">Phialophora europaea</name>
    <dbReference type="NCBI Taxonomy" id="1220924"/>
    <lineage>
        <taxon>Eukaryota</taxon>
        <taxon>Fungi</taxon>
        <taxon>Dikarya</taxon>
        <taxon>Ascomycota</taxon>
        <taxon>Pezizomycotina</taxon>
        <taxon>Eurotiomycetes</taxon>
        <taxon>Chaetothyriomycetidae</taxon>
        <taxon>Chaetothyriales</taxon>
        <taxon>Cyphellophoraceae</taxon>
        <taxon>Cyphellophora</taxon>
    </lineage>
</organism>
<dbReference type="InParanoid" id="W2RZI2"/>
<dbReference type="FunFam" id="2.40.10.230:FF:000002">
    <property type="entry name" value="H/ACA ribonucleoprotein complex non-core subunit NAF1"/>
    <property type="match status" value="1"/>
</dbReference>
<dbReference type="PANTHER" id="PTHR31633">
    <property type="entry name" value="H/ACA RIBONUCLEOPROTEIN COMPLEX NON-CORE SUBUNIT NAF1"/>
    <property type="match status" value="1"/>
</dbReference>
<dbReference type="EMBL" id="KB822719">
    <property type="protein sequence ID" value="ETN41198.1"/>
    <property type="molecule type" value="Genomic_DNA"/>
</dbReference>
<feature type="region of interest" description="Disordered" evidence="10">
    <location>
        <begin position="377"/>
        <end position="465"/>
    </location>
</feature>
<evidence type="ECO:0000256" key="2">
    <source>
        <dbReference type="ARBA" id="ARBA00009801"/>
    </source>
</evidence>
<feature type="region of interest" description="Disordered" evidence="10">
    <location>
        <begin position="544"/>
        <end position="630"/>
    </location>
</feature>
<feature type="compositionally biased region" description="Polar residues" evidence="10">
    <location>
        <begin position="28"/>
        <end position="40"/>
    </location>
</feature>
<dbReference type="OrthoDB" id="21550at2759"/>
<evidence type="ECO:0000256" key="1">
    <source>
        <dbReference type="ARBA" id="ARBA00004123"/>
    </source>
</evidence>
<dbReference type="RefSeq" id="XP_008715707.1">
    <property type="nucleotide sequence ID" value="XM_008717485.1"/>
</dbReference>
<feature type="compositionally biased region" description="Basic and acidic residues" evidence="10">
    <location>
        <begin position="87"/>
        <end position="102"/>
    </location>
</feature>
<feature type="region of interest" description="Disordered" evidence="10">
    <location>
        <begin position="66"/>
        <end position="258"/>
    </location>
</feature>
<dbReference type="Gene3D" id="2.40.10.230">
    <property type="entry name" value="Probable tRNA pseudouridine synthase domain"/>
    <property type="match status" value="1"/>
</dbReference>